<dbReference type="Proteomes" id="UP001140066">
    <property type="component" value="Unassembled WGS sequence"/>
</dbReference>
<gene>
    <name evidence="1" type="ORF">GGI18_000929</name>
</gene>
<feature type="non-terminal residue" evidence="1">
    <location>
        <position position="116"/>
    </location>
</feature>
<protein>
    <submittedName>
        <fullName evidence="1">Uncharacterized protein</fullName>
    </submittedName>
</protein>
<organism evidence="1 2">
    <name type="scientific">Coemansia linderi</name>
    <dbReference type="NCBI Taxonomy" id="2663919"/>
    <lineage>
        <taxon>Eukaryota</taxon>
        <taxon>Fungi</taxon>
        <taxon>Fungi incertae sedis</taxon>
        <taxon>Zoopagomycota</taxon>
        <taxon>Kickxellomycotina</taxon>
        <taxon>Kickxellomycetes</taxon>
        <taxon>Kickxellales</taxon>
        <taxon>Kickxellaceae</taxon>
        <taxon>Coemansia</taxon>
    </lineage>
</organism>
<keyword evidence="2" id="KW-1185">Reference proteome</keyword>
<dbReference type="EMBL" id="JANBUK010000104">
    <property type="protein sequence ID" value="KAJ2791722.1"/>
    <property type="molecule type" value="Genomic_DNA"/>
</dbReference>
<comment type="caution">
    <text evidence="1">The sequence shown here is derived from an EMBL/GenBank/DDBJ whole genome shotgun (WGS) entry which is preliminary data.</text>
</comment>
<accession>A0ACC1KLX3</accession>
<sequence length="116" mass="13451">MITVRARLLNGNVATLDYDITGGSVSFAEIFESKMGPFSESISNYFVIAYKTNIKSKWVKIEHNMYNNEVQDDSRVFLEEKANSEDRTQEMVDFYEELEKKALEDMTDEANLFILE</sequence>
<proteinExistence type="predicted"/>
<evidence type="ECO:0000313" key="1">
    <source>
        <dbReference type="EMBL" id="KAJ2791722.1"/>
    </source>
</evidence>
<evidence type="ECO:0000313" key="2">
    <source>
        <dbReference type="Proteomes" id="UP001140066"/>
    </source>
</evidence>
<name>A0ACC1KLX3_9FUNG</name>
<reference evidence="1" key="1">
    <citation type="submission" date="2022-07" db="EMBL/GenBank/DDBJ databases">
        <title>Phylogenomic reconstructions and comparative analyses of Kickxellomycotina fungi.</title>
        <authorList>
            <person name="Reynolds N.K."/>
            <person name="Stajich J.E."/>
            <person name="Barry K."/>
            <person name="Grigoriev I.V."/>
            <person name="Crous P."/>
            <person name="Smith M.E."/>
        </authorList>
    </citation>
    <scope>NUCLEOTIDE SEQUENCE</scope>
    <source>
        <strain evidence="1">BCRC 34191</strain>
    </source>
</reference>